<dbReference type="Proteomes" id="UP000002457">
    <property type="component" value="Chromosome"/>
</dbReference>
<dbReference type="RefSeq" id="WP_012618254.1">
    <property type="nucleotide sequence ID" value="NC_011832.1"/>
</dbReference>
<dbReference type="STRING" id="521011.Mpal_1623"/>
<dbReference type="PROSITE" id="PS00198">
    <property type="entry name" value="4FE4S_FER_1"/>
    <property type="match status" value="1"/>
</dbReference>
<dbReference type="InterPro" id="IPR036812">
    <property type="entry name" value="NAD(P)_OxRdtase_dom_sf"/>
</dbReference>
<dbReference type="InterPro" id="IPR017900">
    <property type="entry name" value="4Fe4S_Fe_S_CS"/>
</dbReference>
<dbReference type="SUPFAM" id="SSF51430">
    <property type="entry name" value="NAD(P)-linked oxidoreductase"/>
    <property type="match status" value="1"/>
</dbReference>
<dbReference type="PANTHER" id="PTHR43312:SF2">
    <property type="entry name" value="OXIDOREDUCTASE"/>
    <property type="match status" value="1"/>
</dbReference>
<accession>B8GJ94</accession>
<dbReference type="PROSITE" id="PS51379">
    <property type="entry name" value="4FE4S_FER_2"/>
    <property type="match status" value="1"/>
</dbReference>
<evidence type="ECO:0000313" key="3">
    <source>
        <dbReference type="Proteomes" id="UP000002457"/>
    </source>
</evidence>
<reference evidence="2 3" key="1">
    <citation type="journal article" date="2015" name="Genome Announc.">
        <title>Complete Genome Sequence of Methanosphaerula palustris E1-9CT, a Hydrogenotrophic Methanogen Isolated from a Minerotrophic Fen Peatland.</title>
        <authorList>
            <person name="Cadillo-Quiroz H."/>
            <person name="Browne P."/>
            <person name="Kyrpides N."/>
            <person name="Woyke T."/>
            <person name="Goodwin L."/>
            <person name="Detter C."/>
            <person name="Yavitt J.B."/>
            <person name="Zinder S.H."/>
        </authorList>
    </citation>
    <scope>NUCLEOTIDE SEQUENCE [LARGE SCALE GENOMIC DNA]</scope>
    <source>
        <strain evidence="3">ATCC BAA-1556 / DSM 19958 / E1-9c</strain>
    </source>
</reference>
<name>B8GJ94_METPE</name>
<feature type="domain" description="4Fe-4S ferredoxin-type" evidence="1">
    <location>
        <begin position="345"/>
        <end position="372"/>
    </location>
</feature>
<dbReference type="AlphaFoldDB" id="B8GJ94"/>
<dbReference type="PANTHER" id="PTHR43312">
    <property type="entry name" value="D-THREO-ALDOSE 1-DEHYDROGENASE"/>
    <property type="match status" value="1"/>
</dbReference>
<dbReference type="KEGG" id="mpl:Mpal_1623"/>
<sequence>MLYRKIPKNGDELSILGFGCMRLPVRADGSIDEERATKQVRDAIDHGVNYVDTAWPYHMGQSEPFVGRALANGYREKVNLATKLPSWLIEKREDMDTFLNAQLERLRTDHIDYYLIHALVGDLWDAVEKLGVADFLDKARADGRIRNAGFSFHGAGDDFNRIVDAYDWDFCQIQYNFLDEKNQAGTAGLEYAASKGLGIIIMEPLRGGNLTKTVPSVVREIWDEALVKRTPAEWALRWIWNHPEVTVVLSGMNDETHIQENLSVADQAYPNSLTEAELQLVKKVESTYRELMKVSCTGCRYCMPCSSGVNIPLCFEEYNNLYLVDNPEEEKFMYAARLGGAVALGESEFASMCVQCGQCVEKCPQHIDIPAVLESVVAELEGPDFEQRVAMARQMFKQT</sequence>
<gene>
    <name evidence="2" type="ordered locus">Mpal_1623</name>
</gene>
<keyword evidence="3" id="KW-1185">Reference proteome</keyword>
<evidence type="ECO:0000313" key="2">
    <source>
        <dbReference type="EMBL" id="ACL16935.1"/>
    </source>
</evidence>
<dbReference type="GO" id="GO:0016491">
    <property type="term" value="F:oxidoreductase activity"/>
    <property type="evidence" value="ECO:0007669"/>
    <property type="project" value="UniProtKB-ARBA"/>
</dbReference>
<dbReference type="InterPro" id="IPR023210">
    <property type="entry name" value="NADP_OxRdtase_dom"/>
</dbReference>
<dbReference type="HOGENOM" id="CLU_023205_3_2_2"/>
<dbReference type="eggNOG" id="arCOG01624">
    <property type="taxonomic scope" value="Archaea"/>
</dbReference>
<dbReference type="GeneID" id="7272165"/>
<dbReference type="InterPro" id="IPR017896">
    <property type="entry name" value="4Fe4S_Fe-S-bd"/>
</dbReference>
<evidence type="ECO:0000259" key="1">
    <source>
        <dbReference type="PROSITE" id="PS51379"/>
    </source>
</evidence>
<dbReference type="EMBL" id="CP001338">
    <property type="protein sequence ID" value="ACL16935.1"/>
    <property type="molecule type" value="Genomic_DNA"/>
</dbReference>
<dbReference type="Pfam" id="PF00248">
    <property type="entry name" value="Aldo_ket_red"/>
    <property type="match status" value="1"/>
</dbReference>
<proteinExistence type="predicted"/>
<dbReference type="Pfam" id="PF13187">
    <property type="entry name" value="Fer4_9"/>
    <property type="match status" value="1"/>
</dbReference>
<protein>
    <submittedName>
        <fullName evidence="2">Aldo/keto reductase</fullName>
    </submittedName>
</protein>
<organism evidence="2 3">
    <name type="scientific">Methanosphaerula palustris (strain ATCC BAA-1556 / DSM 19958 / E1-9c)</name>
    <dbReference type="NCBI Taxonomy" id="521011"/>
    <lineage>
        <taxon>Archaea</taxon>
        <taxon>Methanobacteriati</taxon>
        <taxon>Methanobacteriota</taxon>
        <taxon>Stenosarchaea group</taxon>
        <taxon>Methanomicrobia</taxon>
        <taxon>Methanomicrobiales</taxon>
        <taxon>Methanoregulaceae</taxon>
        <taxon>Methanosphaerula</taxon>
    </lineage>
</organism>
<dbReference type="CDD" id="cd19096">
    <property type="entry name" value="AKR_Fe-S_oxidoreductase"/>
    <property type="match status" value="1"/>
</dbReference>
<dbReference type="Gene3D" id="3.20.20.100">
    <property type="entry name" value="NADP-dependent oxidoreductase domain"/>
    <property type="match status" value="1"/>
</dbReference>
<dbReference type="InterPro" id="IPR053135">
    <property type="entry name" value="AKR2_Oxidoreductase"/>
</dbReference>
<dbReference type="OrthoDB" id="28487at2157"/>